<dbReference type="InterPro" id="IPR013653">
    <property type="entry name" value="GCN5-like_dom"/>
</dbReference>
<dbReference type="STRING" id="161355.PS9374_06637"/>
<keyword evidence="2" id="KW-0808">Transferase</keyword>
<name>A0A171DPH3_9ACTN</name>
<keyword evidence="3" id="KW-1185">Reference proteome</keyword>
<comment type="caution">
    <text evidence="2">The sequence shown here is derived from an EMBL/GenBank/DDBJ whole genome shotgun (WGS) entry which is preliminary data.</text>
</comment>
<sequence>MAWIFTSDVEVFVGAAEPWLLRDPVRNTVPLTVLRAIRAGVHSGDVLLAWLEEDGRTVAAALQTPPRGLLLPDLPASSVPSLAAALIEAEREVPEVQGPLAQAEAFAASWWRPAARRVPERLYRLEIVTPPRRPVPGAARTAGTGDRELLAAWFADFHLEALGERAAGEMLPVVSSRIGRQELILWEDGGRPVACAAFSVPIAAMSRIGPVYTPPEFRGRGYGEAVTRAVTREALDAGAIEVLLFADLGNPVSNSVYQAIGYRAIADYAAIAFG</sequence>
<dbReference type="OrthoDB" id="3174529at2"/>
<dbReference type="Pfam" id="PF08445">
    <property type="entry name" value="FR47"/>
    <property type="match status" value="1"/>
</dbReference>
<dbReference type="CDD" id="cd04301">
    <property type="entry name" value="NAT_SF"/>
    <property type="match status" value="1"/>
</dbReference>
<gene>
    <name evidence="2" type="ORF">PS9374_06637</name>
</gene>
<dbReference type="GO" id="GO:0016747">
    <property type="term" value="F:acyltransferase activity, transferring groups other than amino-acyl groups"/>
    <property type="evidence" value="ECO:0007669"/>
    <property type="project" value="InterPro"/>
</dbReference>
<dbReference type="SUPFAM" id="SSF55729">
    <property type="entry name" value="Acyl-CoA N-acyltransferases (Nat)"/>
    <property type="match status" value="1"/>
</dbReference>
<dbReference type="Gene3D" id="3.40.630.30">
    <property type="match status" value="1"/>
</dbReference>
<dbReference type="PROSITE" id="PS51186">
    <property type="entry name" value="GNAT"/>
    <property type="match status" value="1"/>
</dbReference>
<organism evidence="2 3">
    <name type="scientific">Planomonospora sphaerica</name>
    <dbReference type="NCBI Taxonomy" id="161355"/>
    <lineage>
        <taxon>Bacteria</taxon>
        <taxon>Bacillati</taxon>
        <taxon>Actinomycetota</taxon>
        <taxon>Actinomycetes</taxon>
        <taxon>Streptosporangiales</taxon>
        <taxon>Streptosporangiaceae</taxon>
        <taxon>Planomonospora</taxon>
    </lineage>
</organism>
<dbReference type="InterPro" id="IPR016181">
    <property type="entry name" value="Acyl_CoA_acyltransferase"/>
</dbReference>
<evidence type="ECO:0000259" key="1">
    <source>
        <dbReference type="PROSITE" id="PS51186"/>
    </source>
</evidence>
<dbReference type="InterPro" id="IPR000182">
    <property type="entry name" value="GNAT_dom"/>
</dbReference>
<dbReference type="RefSeq" id="WP_068903645.1">
    <property type="nucleotide sequence ID" value="NZ_BDCX01000020.1"/>
</dbReference>
<feature type="domain" description="N-acetyltransferase" evidence="1">
    <location>
        <begin position="137"/>
        <end position="274"/>
    </location>
</feature>
<proteinExistence type="predicted"/>
<accession>A0A171DPH3</accession>
<protein>
    <submittedName>
        <fullName evidence="2">Acetyltransferase</fullName>
    </submittedName>
</protein>
<dbReference type="Proteomes" id="UP000077701">
    <property type="component" value="Unassembled WGS sequence"/>
</dbReference>
<evidence type="ECO:0000313" key="2">
    <source>
        <dbReference type="EMBL" id="GAT70948.1"/>
    </source>
</evidence>
<dbReference type="EMBL" id="BDCX01000020">
    <property type="protein sequence ID" value="GAT70948.1"/>
    <property type="molecule type" value="Genomic_DNA"/>
</dbReference>
<reference evidence="2 3" key="1">
    <citation type="journal article" date="2016" name="Genome Announc.">
        <title>Draft Genome Sequence of Planomonospora sphaerica JCM9374, a Rare Actinomycete.</title>
        <authorList>
            <person name="Dohra H."/>
            <person name="Suzuki T."/>
            <person name="Inoue Y."/>
            <person name="Kodani S."/>
        </authorList>
    </citation>
    <scope>NUCLEOTIDE SEQUENCE [LARGE SCALE GENOMIC DNA]</scope>
    <source>
        <strain evidence="2 3">JCM 9374</strain>
    </source>
</reference>
<reference evidence="3" key="2">
    <citation type="submission" date="2016-04" db="EMBL/GenBank/DDBJ databases">
        <title>Planomonospora sphaerica JCM9374 whole genome shotgun sequence.</title>
        <authorList>
            <person name="Suzuki T."/>
            <person name="Dohra H."/>
            <person name="Kodani S."/>
        </authorList>
    </citation>
    <scope>NUCLEOTIDE SEQUENCE [LARGE SCALE GENOMIC DNA]</scope>
    <source>
        <strain evidence="3">JCM 9374</strain>
    </source>
</reference>
<evidence type="ECO:0000313" key="3">
    <source>
        <dbReference type="Proteomes" id="UP000077701"/>
    </source>
</evidence>
<dbReference type="AlphaFoldDB" id="A0A171DPH3"/>